<dbReference type="InterPro" id="IPR035906">
    <property type="entry name" value="MetI-like_sf"/>
</dbReference>
<reference evidence="9 10" key="1">
    <citation type="submission" date="2021-03" db="EMBL/GenBank/DDBJ databases">
        <title>Genomic Encyclopedia of Type Strains, Phase IV (KMG-IV): sequencing the most valuable type-strain genomes for metagenomic binning, comparative biology and taxonomic classification.</title>
        <authorList>
            <person name="Goeker M."/>
        </authorList>
    </citation>
    <scope>NUCLEOTIDE SEQUENCE [LARGE SCALE GENOMIC DNA]</scope>
    <source>
        <strain evidence="9 10">DSM 27563</strain>
    </source>
</reference>
<evidence type="ECO:0000313" key="9">
    <source>
        <dbReference type="EMBL" id="MBP2025420.1"/>
    </source>
</evidence>
<dbReference type="Gene3D" id="1.10.3720.10">
    <property type="entry name" value="MetI-like"/>
    <property type="match status" value="1"/>
</dbReference>
<feature type="domain" description="ABC transmembrane type-1" evidence="8">
    <location>
        <begin position="77"/>
        <end position="265"/>
    </location>
</feature>
<feature type="transmembrane region" description="Helical" evidence="7">
    <location>
        <begin position="193"/>
        <end position="223"/>
    </location>
</feature>
<evidence type="ECO:0000256" key="1">
    <source>
        <dbReference type="ARBA" id="ARBA00004651"/>
    </source>
</evidence>
<dbReference type="PANTHER" id="PTHR43386:SF1">
    <property type="entry name" value="D,D-DIPEPTIDE TRANSPORT SYSTEM PERMEASE PROTEIN DDPC-RELATED"/>
    <property type="match status" value="1"/>
</dbReference>
<evidence type="ECO:0000256" key="2">
    <source>
        <dbReference type="ARBA" id="ARBA00022448"/>
    </source>
</evidence>
<sequence length="278" mass="30683">MTKLKEMFKYYKKSKIAVVGLIILIILIITAIFADFIAPYPYDVQDLSMTFLKPSKEHLMGTDNFGRDIFSRIVIGAKISLQIGFISVFFSMIIGIFIGAIAGYYRRFDNILMRIMDVVLSIPQLIFAIALAAALGNGMRNLILAVSISSIPRYARIVRSQVLSIKEREFVEAAKMSGASDLKIILKYILPNAFAPVIVEATLGVGTSILSAAALSFIGMGIMPPKPEWGQMLSEGRAYIRDYPHMTLFPGLAIALTILSLNIVGDGLRDALDPKLRR</sequence>
<dbReference type="InterPro" id="IPR050366">
    <property type="entry name" value="BP-dependent_transpt_permease"/>
</dbReference>
<comment type="caution">
    <text evidence="9">The sequence shown here is derived from an EMBL/GenBank/DDBJ whole genome shotgun (WGS) entry which is preliminary data.</text>
</comment>
<comment type="subcellular location">
    <subcellularLocation>
        <location evidence="1 7">Cell membrane</location>
        <topology evidence="1 7">Multi-pass membrane protein</topology>
    </subcellularLocation>
</comment>
<protein>
    <submittedName>
        <fullName evidence="9">Peptide/nickel transport system permease protein</fullName>
    </submittedName>
</protein>
<evidence type="ECO:0000256" key="3">
    <source>
        <dbReference type="ARBA" id="ARBA00022475"/>
    </source>
</evidence>
<dbReference type="Proteomes" id="UP001519306">
    <property type="component" value="Unassembled WGS sequence"/>
</dbReference>
<evidence type="ECO:0000256" key="6">
    <source>
        <dbReference type="ARBA" id="ARBA00023136"/>
    </source>
</evidence>
<keyword evidence="2 7" id="KW-0813">Transport</keyword>
<keyword evidence="6 7" id="KW-0472">Membrane</keyword>
<proteinExistence type="inferred from homology"/>
<dbReference type="SUPFAM" id="SSF161098">
    <property type="entry name" value="MetI-like"/>
    <property type="match status" value="1"/>
</dbReference>
<keyword evidence="10" id="KW-1185">Reference proteome</keyword>
<dbReference type="EMBL" id="JAGGLJ010000007">
    <property type="protein sequence ID" value="MBP2025420.1"/>
    <property type="molecule type" value="Genomic_DNA"/>
</dbReference>
<dbReference type="InterPro" id="IPR000515">
    <property type="entry name" value="MetI-like"/>
</dbReference>
<evidence type="ECO:0000259" key="8">
    <source>
        <dbReference type="PROSITE" id="PS50928"/>
    </source>
</evidence>
<name>A0ABS4KCC5_9FIRM</name>
<evidence type="ECO:0000313" key="10">
    <source>
        <dbReference type="Proteomes" id="UP001519306"/>
    </source>
</evidence>
<organism evidence="9 10">
    <name type="scientific">Peptoniphilus stercorisuis</name>
    <dbReference type="NCBI Taxonomy" id="1436965"/>
    <lineage>
        <taxon>Bacteria</taxon>
        <taxon>Bacillati</taxon>
        <taxon>Bacillota</taxon>
        <taxon>Tissierellia</taxon>
        <taxon>Tissierellales</taxon>
        <taxon>Peptoniphilaceae</taxon>
        <taxon>Peptoniphilus</taxon>
    </lineage>
</organism>
<dbReference type="RefSeq" id="WP_210060710.1">
    <property type="nucleotide sequence ID" value="NZ_JAGGLJ010000007.1"/>
</dbReference>
<dbReference type="Pfam" id="PF00528">
    <property type="entry name" value="BPD_transp_1"/>
    <property type="match status" value="1"/>
</dbReference>
<gene>
    <name evidence="9" type="ORF">J2Z71_000950</name>
</gene>
<dbReference type="PROSITE" id="PS50928">
    <property type="entry name" value="ABC_TM1"/>
    <property type="match status" value="1"/>
</dbReference>
<feature type="transmembrane region" description="Helical" evidence="7">
    <location>
        <begin position="79"/>
        <end position="105"/>
    </location>
</feature>
<comment type="similarity">
    <text evidence="7">Belongs to the binding-protein-dependent transport system permease family.</text>
</comment>
<dbReference type="PANTHER" id="PTHR43386">
    <property type="entry name" value="OLIGOPEPTIDE TRANSPORT SYSTEM PERMEASE PROTEIN APPC"/>
    <property type="match status" value="1"/>
</dbReference>
<feature type="transmembrane region" description="Helical" evidence="7">
    <location>
        <begin position="16"/>
        <end position="38"/>
    </location>
</feature>
<accession>A0ABS4KCC5</accession>
<feature type="transmembrane region" description="Helical" evidence="7">
    <location>
        <begin position="243"/>
        <end position="268"/>
    </location>
</feature>
<keyword evidence="5 7" id="KW-1133">Transmembrane helix</keyword>
<evidence type="ECO:0000256" key="4">
    <source>
        <dbReference type="ARBA" id="ARBA00022692"/>
    </source>
</evidence>
<keyword evidence="4 7" id="KW-0812">Transmembrane</keyword>
<dbReference type="InterPro" id="IPR025966">
    <property type="entry name" value="OppC_N"/>
</dbReference>
<dbReference type="CDD" id="cd06261">
    <property type="entry name" value="TM_PBP2"/>
    <property type="match status" value="1"/>
</dbReference>
<evidence type="ECO:0000256" key="5">
    <source>
        <dbReference type="ARBA" id="ARBA00022989"/>
    </source>
</evidence>
<evidence type="ECO:0000256" key="7">
    <source>
        <dbReference type="RuleBase" id="RU363032"/>
    </source>
</evidence>
<feature type="transmembrane region" description="Helical" evidence="7">
    <location>
        <begin position="117"/>
        <end position="136"/>
    </location>
</feature>
<dbReference type="Pfam" id="PF12911">
    <property type="entry name" value="OppC_N"/>
    <property type="match status" value="1"/>
</dbReference>
<keyword evidence="3" id="KW-1003">Cell membrane</keyword>